<keyword evidence="2" id="KW-1185">Reference proteome</keyword>
<proteinExistence type="predicted"/>
<dbReference type="Pfam" id="PF04326">
    <property type="entry name" value="SLFN_AlbA_2"/>
    <property type="match status" value="1"/>
</dbReference>
<evidence type="ECO:0000313" key="1">
    <source>
        <dbReference type="EMBL" id="BDI33951.1"/>
    </source>
</evidence>
<dbReference type="AlphaFoldDB" id="A0A402CZK3"/>
<organism evidence="1 2">
    <name type="scientific">Capsulimonas corticalis</name>
    <dbReference type="NCBI Taxonomy" id="2219043"/>
    <lineage>
        <taxon>Bacteria</taxon>
        <taxon>Bacillati</taxon>
        <taxon>Armatimonadota</taxon>
        <taxon>Armatimonadia</taxon>
        <taxon>Capsulimonadales</taxon>
        <taxon>Capsulimonadaceae</taxon>
        <taxon>Capsulimonas</taxon>
    </lineage>
</organism>
<protein>
    <submittedName>
        <fullName evidence="1">Uncharacterized protein</fullName>
    </submittedName>
</protein>
<dbReference type="Gene3D" id="3.30.950.30">
    <property type="entry name" value="Schlafen, AAA domain"/>
    <property type="match status" value="1"/>
</dbReference>
<dbReference type="Proteomes" id="UP000287394">
    <property type="component" value="Chromosome"/>
</dbReference>
<reference evidence="1 2" key="1">
    <citation type="journal article" date="2019" name="Int. J. Syst. Evol. Microbiol.">
        <title>Capsulimonas corticalis gen. nov., sp. nov., an aerobic capsulated bacterium, of a novel bacterial order, Capsulimonadales ord. nov., of the class Armatimonadia of the phylum Armatimonadetes.</title>
        <authorList>
            <person name="Li J."/>
            <person name="Kudo C."/>
            <person name="Tonouchi A."/>
        </authorList>
    </citation>
    <scope>NUCLEOTIDE SEQUENCE [LARGE SCALE GENOMIC DNA]</scope>
    <source>
        <strain evidence="1 2">AX-7</strain>
    </source>
</reference>
<evidence type="ECO:0000313" key="2">
    <source>
        <dbReference type="Proteomes" id="UP000287394"/>
    </source>
</evidence>
<dbReference type="InterPro" id="IPR038461">
    <property type="entry name" value="Schlafen_AlbA_2_dom_sf"/>
</dbReference>
<gene>
    <name evidence="1" type="ORF">CCAX7_60020</name>
</gene>
<dbReference type="InterPro" id="IPR007421">
    <property type="entry name" value="Schlafen_AlbA_2_dom"/>
</dbReference>
<dbReference type="EMBL" id="AP025739">
    <property type="protein sequence ID" value="BDI33951.1"/>
    <property type="molecule type" value="Genomic_DNA"/>
</dbReference>
<accession>A0A402CZK3</accession>
<sequence length="271" mass="31510">MQNIQTKTATHRTLHDEFTTFIETPTKENLQVILRKNLGETNQIDFKSEWIDWPKLAQHVLAIANTQGGMIIVGVDQIKDTGEVIPKGIPKLHDPVDVDHGLRKYIPHQLHFNVENFTYTEEAYPKIGDKLFQVIFIPDRARYAPFIPNKESGDDIRLQIYVRRGTASVIANYDELQTILNRRIETEYSSQKEFNLEQEMAELRALYAHIKPTFYLSYADQHWIDMQDTKDDEFGTSYDNTYYPEESIDEFVAAAIQAKKARIRQLLRVST</sequence>
<name>A0A402CZK3_9BACT</name>
<dbReference type="KEGG" id="ccot:CCAX7_60020"/>
<dbReference type="RefSeq" id="WP_119322733.1">
    <property type="nucleotide sequence ID" value="NZ_AP025739.1"/>
</dbReference>
<dbReference type="OrthoDB" id="34589at2"/>